<feature type="compositionally biased region" description="Basic and acidic residues" evidence="1">
    <location>
        <begin position="444"/>
        <end position="461"/>
    </location>
</feature>
<accession>A0ABQ5RP26</accession>
<proteinExistence type="predicted"/>
<reference evidence="2 3" key="1">
    <citation type="journal article" date="2023" name="IScience">
        <title>Expanded male sex-determining region conserved during the evolution of homothallism in the green alga Volvox.</title>
        <authorList>
            <person name="Yamamoto K."/>
            <person name="Matsuzaki R."/>
            <person name="Mahakham W."/>
            <person name="Heman W."/>
            <person name="Sekimoto H."/>
            <person name="Kawachi M."/>
            <person name="Minakuchi Y."/>
            <person name="Toyoda A."/>
            <person name="Nozaki H."/>
        </authorList>
    </citation>
    <scope>NUCLEOTIDE SEQUENCE [LARGE SCALE GENOMIC DNA]</scope>
    <source>
        <strain evidence="2 3">NIES-4468</strain>
    </source>
</reference>
<dbReference type="Proteomes" id="UP001165090">
    <property type="component" value="Unassembled WGS sequence"/>
</dbReference>
<keyword evidence="3" id="KW-1185">Reference proteome</keyword>
<name>A0ABQ5RP26_9CHLO</name>
<gene>
    <name evidence="2" type="ORF">VaNZ11_001150</name>
</gene>
<evidence type="ECO:0000313" key="3">
    <source>
        <dbReference type="Proteomes" id="UP001165090"/>
    </source>
</evidence>
<sequence>MIIQGLILRCFPISRRNGGVERKSSQGACGDVVPAENDPKRVLLPVDDGRAPGTGCMPKESANNTYEMTGKRVLDAGYLYEMRTERGVSSSRAQVGGAGYDSFFVNPLGMGSHEGGIPIEYAGAALAATSIGILGKGFNNPLAFECSDCSFSVFDSGPGIETCTLLPCVGVDCSHAEGCDFSNCYPTPPATALHDIKFGGELCSAGCEPSESRQLPADAASCSASCEHTLDLKSLARSGYGSRQTAVADEFTAGLLQAPGRLEQQQSTHARSMPSGLNSSRCFPDAPLLSHGGAAGNSCKCGQTAPCSADITDDYDSALSSSDSDRAAAGAGPLRACAGIAEEEPCSYPQVMRVQLATSQEPLVLSPETLIDNEPNRTNVDVESLPEQQELDIEEEGTLSDGSDIAAAAINGTAPSDGFAPGTPPLGARDSGSATAGPGIMPRSGRESRPHCELGDRQAWSDRGDVEPAAMRDLRMRPSLPPRLQAPVQALLEPAQETHHGEKPCTLPRLLHSLPVYLASKDTLEEGGQVVLKPDIAASFFQTLPVTKSTPQSATQEQGSCASVLTSVRNDIIIAATNASTSLGSLPSLLLPTVPFAFMWPHLVPLLAEPSKRNSSDVIGNRTGSGSSGVDSNKFGLPAAQPIRLDTPEVADASQCVLLPDPGCSISGLAMT</sequence>
<feature type="region of interest" description="Disordered" evidence="1">
    <location>
        <begin position="413"/>
        <end position="461"/>
    </location>
</feature>
<comment type="caution">
    <text evidence="2">The sequence shown here is derived from an EMBL/GenBank/DDBJ whole genome shotgun (WGS) entry which is preliminary data.</text>
</comment>
<feature type="non-terminal residue" evidence="2">
    <location>
        <position position="672"/>
    </location>
</feature>
<feature type="region of interest" description="Disordered" evidence="1">
    <location>
        <begin position="612"/>
        <end position="633"/>
    </location>
</feature>
<evidence type="ECO:0000256" key="1">
    <source>
        <dbReference type="SAM" id="MobiDB-lite"/>
    </source>
</evidence>
<organism evidence="2 3">
    <name type="scientific">Volvox africanus</name>
    <dbReference type="NCBI Taxonomy" id="51714"/>
    <lineage>
        <taxon>Eukaryota</taxon>
        <taxon>Viridiplantae</taxon>
        <taxon>Chlorophyta</taxon>
        <taxon>core chlorophytes</taxon>
        <taxon>Chlorophyceae</taxon>
        <taxon>CS clade</taxon>
        <taxon>Chlamydomonadales</taxon>
        <taxon>Volvocaceae</taxon>
        <taxon>Volvox</taxon>
    </lineage>
</organism>
<evidence type="ECO:0000313" key="2">
    <source>
        <dbReference type="EMBL" id="GLI59297.1"/>
    </source>
</evidence>
<protein>
    <submittedName>
        <fullName evidence="2">Uncharacterized protein</fullName>
    </submittedName>
</protein>
<feature type="compositionally biased region" description="Polar residues" evidence="1">
    <location>
        <begin position="616"/>
        <end position="631"/>
    </location>
</feature>
<dbReference type="EMBL" id="BSDZ01000004">
    <property type="protein sequence ID" value="GLI59297.1"/>
    <property type="molecule type" value="Genomic_DNA"/>
</dbReference>